<dbReference type="PANTHER" id="PTHR35564">
    <property type="match status" value="1"/>
</dbReference>
<sequence>MYPPDRLVAEDWKGVAVLPATQWKPDTGVVARLLADPSGTGFFQAVRLLSAWLMQQGISQEQVFEDYLRLHGSASLSFAPGEIEQLWLEPQADGETQVHVQAAMLGFLGVHGSLPLHYTETLARHERQTGDGGPRAWLDTLSQRALALFYQAWARYRIECQMDADGGDFLPMQLALAGALPAEVARQEHGLPAHVLAHYAALLRHRPVAADVMQALLAGYFGVPVRIQRFVGAWFRRAPQERTLLASANVRLGQGTMLGERCRRADLRVRLVLGPLARRVYEDFLPGRPGALALRQMLGLFGLPGMSFEIRLVLRREDVRTCVLGMGACLAEDAFLADKLPARERDDMHYDIRFDGSA</sequence>
<keyword evidence="2" id="KW-1185">Reference proteome</keyword>
<dbReference type="NCBIfam" id="TIGR03347">
    <property type="entry name" value="VI_chp_1"/>
    <property type="match status" value="1"/>
</dbReference>
<dbReference type="Proteomes" id="UP000316665">
    <property type="component" value="Chromosome"/>
</dbReference>
<evidence type="ECO:0000313" key="2">
    <source>
        <dbReference type="Proteomes" id="UP000316665"/>
    </source>
</evidence>
<dbReference type="AlphaFoldDB" id="A0A4Y6RF39"/>
<reference evidence="1 2" key="1">
    <citation type="submission" date="2019-06" db="EMBL/GenBank/DDBJ databases">
        <title>Complete genome sequence of Janthinobacterium sp. SNU WT3 isolated from diseased rainbow trout.</title>
        <authorList>
            <person name="Oh W.T."/>
            <person name="Park S.C."/>
        </authorList>
    </citation>
    <scope>NUCLEOTIDE SEQUENCE [LARGE SCALE GENOMIC DNA]</scope>
    <source>
        <strain evidence="1 2">SNU WT3</strain>
    </source>
</reference>
<proteinExistence type="predicted"/>
<organism evidence="1 2">
    <name type="scientific">Janthinobacterium tructae</name>
    <dbReference type="NCBI Taxonomy" id="2590869"/>
    <lineage>
        <taxon>Bacteria</taxon>
        <taxon>Pseudomonadati</taxon>
        <taxon>Pseudomonadota</taxon>
        <taxon>Betaproteobacteria</taxon>
        <taxon>Burkholderiales</taxon>
        <taxon>Oxalobacteraceae</taxon>
        <taxon>Janthinobacterium</taxon>
    </lineage>
</organism>
<dbReference type="InterPro" id="IPR010732">
    <property type="entry name" value="T6SS_TssG-like"/>
</dbReference>
<evidence type="ECO:0000313" key="1">
    <source>
        <dbReference type="EMBL" id="QDG71064.1"/>
    </source>
</evidence>
<accession>A0A4Y6RF39</accession>
<dbReference type="EMBL" id="CP041185">
    <property type="protein sequence ID" value="QDG71064.1"/>
    <property type="molecule type" value="Genomic_DNA"/>
</dbReference>
<dbReference type="Pfam" id="PF06996">
    <property type="entry name" value="T6SS_TssG"/>
    <property type="match status" value="1"/>
</dbReference>
<name>A0A4Y6RF39_9BURK</name>
<dbReference type="KEGG" id="jas:FJQ89_12035"/>
<dbReference type="PANTHER" id="PTHR35564:SF4">
    <property type="entry name" value="CYTOPLASMIC PROTEIN"/>
    <property type="match status" value="1"/>
</dbReference>
<protein>
    <submittedName>
        <fullName evidence="1">Type VI secretion system baseplate subunit TssG</fullName>
    </submittedName>
</protein>
<gene>
    <name evidence="1" type="primary">tssG</name>
    <name evidence="1" type="ORF">FJQ89_12035</name>
</gene>
<dbReference type="OrthoDB" id="1523296at2"/>